<protein>
    <recommendedName>
        <fullName evidence="7">Exocyst complex component 3</fullName>
    </recommendedName>
</protein>
<dbReference type="Pfam" id="PF06046">
    <property type="entry name" value="Sec6"/>
    <property type="match status" value="2"/>
</dbReference>
<name>A0ABQ9FXP8_TEGGR</name>
<evidence type="ECO:0008006" key="7">
    <source>
        <dbReference type="Google" id="ProtNLM"/>
    </source>
</evidence>
<keyword evidence="4" id="KW-0472">Membrane</keyword>
<feature type="transmembrane region" description="Helical" evidence="4">
    <location>
        <begin position="680"/>
        <end position="700"/>
    </location>
</feature>
<keyword evidence="3" id="KW-0268">Exocytosis</keyword>
<dbReference type="InterPro" id="IPR010326">
    <property type="entry name" value="EXOC3/Sec6"/>
</dbReference>
<comment type="caution">
    <text evidence="5">The sequence shown here is derived from an EMBL/GenBank/DDBJ whole genome shotgun (WGS) entry which is preliminary data.</text>
</comment>
<proteinExistence type="inferred from homology"/>
<dbReference type="PANTHER" id="PTHR21292">
    <property type="entry name" value="EXOCYST COMPLEX COMPONENT SEC6-RELATED"/>
    <property type="match status" value="1"/>
</dbReference>
<feature type="non-terminal residue" evidence="5">
    <location>
        <position position="702"/>
    </location>
</feature>
<evidence type="ECO:0000256" key="1">
    <source>
        <dbReference type="ARBA" id="ARBA00009447"/>
    </source>
</evidence>
<comment type="similarity">
    <text evidence="1">Belongs to the SEC6 family.</text>
</comment>
<evidence type="ECO:0000313" key="6">
    <source>
        <dbReference type="Proteomes" id="UP001217089"/>
    </source>
</evidence>
<dbReference type="Gene3D" id="1.10.357.50">
    <property type="match status" value="1"/>
</dbReference>
<evidence type="ECO:0000256" key="3">
    <source>
        <dbReference type="ARBA" id="ARBA00022483"/>
    </source>
</evidence>
<reference evidence="5 6" key="1">
    <citation type="submission" date="2022-12" db="EMBL/GenBank/DDBJ databases">
        <title>Chromosome-level genome of Tegillarca granosa.</title>
        <authorList>
            <person name="Kim J."/>
        </authorList>
    </citation>
    <scope>NUCLEOTIDE SEQUENCE [LARGE SCALE GENOMIC DNA]</scope>
    <source>
        <strain evidence="5">Teg-2019</strain>
        <tissue evidence="5">Adductor muscle</tissue>
    </source>
</reference>
<dbReference type="InterPro" id="IPR042532">
    <property type="entry name" value="EXOC3/Sec6_C"/>
</dbReference>
<evidence type="ECO:0000313" key="5">
    <source>
        <dbReference type="EMBL" id="KAJ8322023.1"/>
    </source>
</evidence>
<sequence>MARSISDVIQRYLGKHKGIKMKESNLSPPAPLDLGRMESEAKAAATKHISSLLQRPDQLEKVDQYKRRVTRKKASVDTMLKTAVQSQLDGVRTGLNQLQSALQDVYEIKQSLTDLETARDDLMFELHKQPQQSPTDNQRVLMSVRREPTLIVTALRIIEREERQEETGFLPPSRPKKWRDKCFKILQDSICHRIEGNQIEDRSINKMWLVRHLELIRQLMIDDLKVVKTLLPPIFPPDYDIVNKYVEMYHRSLSGHLQEMIAQELEGNDSPELMRHPELNIDTSKLGPLLENNVIDELQNQYLKNMKLNDWYRAEHPDADGDGYYSTSLPVIIFQMMEQNLQVAQMMGEDLVKKVVELFAIELKSFSTDYQGEIRTYKEEHMLDRGEPKFFLHYMIANTNNCLVFGEYLKQLRKRYLKEDYDQDEEEDNNIRKDRFQQLTDDFIKMGHAWTRIILDEVFIDLRDSKMQSGHSVEIICCTWADYSGDFVHLKPTFYVYDDRKNAAEKICREAEQLKDLFLKYGDENDFTVLQSLAEVFKLRDTSMMSLEIMGLIKNHPDIRMEQLINLLLCRGDMSRSEARQMVQDTMGGEEKLMPKPEGIFTEIATSMPTDLKDLFIGFIQADGMFLRKVGLKRHNFFFIYSKKTTGNIISSYNSSAIVNYVFFSFHFKKNAIMFKIHCLAPMEFYLIDLFFLTFFLSFFRP</sequence>
<dbReference type="PANTHER" id="PTHR21292:SF1">
    <property type="entry name" value="EXOCYST COMPLEX COMPONENT 3"/>
    <property type="match status" value="1"/>
</dbReference>
<keyword evidence="4" id="KW-1133">Transmembrane helix</keyword>
<gene>
    <name evidence="5" type="ORF">KUTeg_000494</name>
</gene>
<dbReference type="Gene3D" id="1.10.357.70">
    <property type="entry name" value="Exocyst complex component Sec6, C-terminal domain"/>
    <property type="match status" value="1"/>
</dbReference>
<dbReference type="EMBL" id="JARBDR010000018">
    <property type="protein sequence ID" value="KAJ8322023.1"/>
    <property type="molecule type" value="Genomic_DNA"/>
</dbReference>
<feature type="transmembrane region" description="Helical" evidence="4">
    <location>
        <begin position="650"/>
        <end position="668"/>
    </location>
</feature>
<keyword evidence="4" id="KW-0812">Transmembrane</keyword>
<accession>A0ABQ9FXP8</accession>
<organism evidence="5 6">
    <name type="scientific">Tegillarca granosa</name>
    <name type="common">Malaysian cockle</name>
    <name type="synonym">Anadara granosa</name>
    <dbReference type="NCBI Taxonomy" id="220873"/>
    <lineage>
        <taxon>Eukaryota</taxon>
        <taxon>Metazoa</taxon>
        <taxon>Spiralia</taxon>
        <taxon>Lophotrochozoa</taxon>
        <taxon>Mollusca</taxon>
        <taxon>Bivalvia</taxon>
        <taxon>Autobranchia</taxon>
        <taxon>Pteriomorphia</taxon>
        <taxon>Arcoida</taxon>
        <taxon>Arcoidea</taxon>
        <taxon>Arcidae</taxon>
        <taxon>Tegillarca</taxon>
    </lineage>
</organism>
<dbReference type="Proteomes" id="UP001217089">
    <property type="component" value="Unassembled WGS sequence"/>
</dbReference>
<evidence type="ECO:0000256" key="2">
    <source>
        <dbReference type="ARBA" id="ARBA00022448"/>
    </source>
</evidence>
<keyword evidence="6" id="KW-1185">Reference proteome</keyword>
<evidence type="ECO:0000256" key="4">
    <source>
        <dbReference type="SAM" id="Phobius"/>
    </source>
</evidence>
<keyword evidence="2" id="KW-0813">Transport</keyword>